<feature type="region of interest" description="Disordered" evidence="3">
    <location>
        <begin position="355"/>
        <end position="382"/>
    </location>
</feature>
<dbReference type="AlphaFoldDB" id="A0A8J2RMW6"/>
<dbReference type="Gene3D" id="3.30.70.330">
    <property type="match status" value="1"/>
</dbReference>
<accession>A0A8J2RMW6</accession>
<comment type="caution">
    <text evidence="5">The sequence shown here is derived from an EMBL/GenBank/DDBJ whole genome shotgun (WGS) entry which is preliminary data.</text>
</comment>
<dbReference type="OrthoDB" id="762982at2759"/>
<evidence type="ECO:0000313" key="6">
    <source>
        <dbReference type="Proteomes" id="UP000789390"/>
    </source>
</evidence>
<dbReference type="GO" id="GO:0003730">
    <property type="term" value="F:mRNA 3'-UTR binding"/>
    <property type="evidence" value="ECO:0007669"/>
    <property type="project" value="TreeGrafter"/>
</dbReference>
<dbReference type="GO" id="GO:0005737">
    <property type="term" value="C:cytoplasm"/>
    <property type="evidence" value="ECO:0007669"/>
    <property type="project" value="TreeGrafter"/>
</dbReference>
<keyword evidence="1 2" id="KW-0694">RNA-binding</keyword>
<evidence type="ECO:0000259" key="4">
    <source>
        <dbReference type="PROSITE" id="PS50102"/>
    </source>
</evidence>
<dbReference type="Pfam" id="PF00076">
    <property type="entry name" value="RRM_1"/>
    <property type="match status" value="1"/>
</dbReference>
<dbReference type="GO" id="GO:0008494">
    <property type="term" value="F:translation activator activity"/>
    <property type="evidence" value="ECO:0007669"/>
    <property type="project" value="TreeGrafter"/>
</dbReference>
<feature type="compositionally biased region" description="Polar residues" evidence="3">
    <location>
        <begin position="9"/>
        <end position="22"/>
    </location>
</feature>
<feature type="region of interest" description="Disordered" evidence="3">
    <location>
        <begin position="1"/>
        <end position="29"/>
    </location>
</feature>
<feature type="region of interest" description="Disordered" evidence="3">
    <location>
        <begin position="552"/>
        <end position="600"/>
    </location>
</feature>
<protein>
    <recommendedName>
        <fullName evidence="4">RRM domain-containing protein</fullName>
    </recommendedName>
</protein>
<dbReference type="FunFam" id="3.30.70.330:FF:002285">
    <property type="match status" value="1"/>
</dbReference>
<dbReference type="PANTHER" id="PTHR11176">
    <property type="entry name" value="BOULE-RELATED"/>
    <property type="match status" value="1"/>
</dbReference>
<evidence type="ECO:0000256" key="2">
    <source>
        <dbReference type="PROSITE-ProRule" id="PRU00176"/>
    </source>
</evidence>
<dbReference type="EMBL" id="CAKKLH010000084">
    <property type="protein sequence ID" value="CAH0102506.1"/>
    <property type="molecule type" value="Genomic_DNA"/>
</dbReference>
<dbReference type="GO" id="GO:0045948">
    <property type="term" value="P:positive regulation of translational initiation"/>
    <property type="evidence" value="ECO:0007669"/>
    <property type="project" value="TreeGrafter"/>
</dbReference>
<name>A0A8J2RMW6_9CRUS</name>
<dbReference type="InterPro" id="IPR012677">
    <property type="entry name" value="Nucleotide-bd_a/b_plait_sf"/>
</dbReference>
<evidence type="ECO:0000256" key="1">
    <source>
        <dbReference type="ARBA" id="ARBA00022884"/>
    </source>
</evidence>
<feature type="compositionally biased region" description="Low complexity" evidence="3">
    <location>
        <begin position="273"/>
        <end position="284"/>
    </location>
</feature>
<sequence length="600" mass="65231">MLEKVATHSGITRQHESSSSPSPNTPGRLISNRVFVGNIPPNLVERDLIMLFHRFGKIRDVKIIPEHTRNKSYGFVTFFSEADARRAIQASVQNESVMWGDRKLNVAPAIKRSSSNNSLVNIYNSIPATSSGYYQTPNRLANNPFYATPEPSVSSMYSTNTGIVSPTEQSQPVDHVQVDSSNNAMYQTAVICRLPHQYAMAQCHQYSSSSGHYFISPGFQPYVHTGNPIPTGHQASHYASYASITAMPVTPCSSTSREISVGTDGQSDLCADSSGGESGSSSQVDLLSSMQDDFPQHNPFRFPYHHAPPIYFLKVFAAPAPLLPNLLLFRVAPLDERLGECIFAAVSQGGVEGGEKNAVENLGNDSSNEGSQLHQQAGPNNDSPYPLHTTIMCCPHHSCMLSPISPIQQMPNSAVAAAGLARSCLSLHGHPANSCPYPPNSPLIYSSPMVYNPARRSSSARLQRWNSLDANLTGHHQHQSPNGYWGNESAWSRPSLLSDDSYGSETGLYQGPRGFDRPLRPAFSCQSHHGMFSPFCRSYEYNIWGQGHAPNSGTIDVDQSGSPNTTAVSHTGISAQSHSSLALNLSESGTEQVQQQHSKK</sequence>
<dbReference type="PANTHER" id="PTHR11176:SF57">
    <property type="entry name" value="PROTEIN BOULE"/>
    <property type="match status" value="1"/>
</dbReference>
<feature type="domain" description="RRM" evidence="4">
    <location>
        <begin position="32"/>
        <end position="111"/>
    </location>
</feature>
<evidence type="ECO:0000256" key="3">
    <source>
        <dbReference type="SAM" id="MobiDB-lite"/>
    </source>
</evidence>
<feature type="compositionally biased region" description="Polar residues" evidence="3">
    <location>
        <begin position="363"/>
        <end position="382"/>
    </location>
</feature>
<dbReference type="GO" id="GO:0070935">
    <property type="term" value="P:3'-UTR-mediated mRNA stabilization"/>
    <property type="evidence" value="ECO:0007669"/>
    <property type="project" value="TreeGrafter"/>
</dbReference>
<dbReference type="SUPFAM" id="SSF54928">
    <property type="entry name" value="RNA-binding domain, RBD"/>
    <property type="match status" value="1"/>
</dbReference>
<feature type="region of interest" description="Disordered" evidence="3">
    <location>
        <begin position="255"/>
        <end position="284"/>
    </location>
</feature>
<keyword evidence="6" id="KW-1185">Reference proteome</keyword>
<dbReference type="SMART" id="SM00360">
    <property type="entry name" value="RRM"/>
    <property type="match status" value="1"/>
</dbReference>
<dbReference type="InterPro" id="IPR035979">
    <property type="entry name" value="RBD_domain_sf"/>
</dbReference>
<feature type="compositionally biased region" description="Polar residues" evidence="3">
    <location>
        <begin position="255"/>
        <end position="266"/>
    </location>
</feature>
<proteinExistence type="predicted"/>
<evidence type="ECO:0000313" key="5">
    <source>
        <dbReference type="EMBL" id="CAH0102506.1"/>
    </source>
</evidence>
<reference evidence="5" key="1">
    <citation type="submission" date="2021-11" db="EMBL/GenBank/DDBJ databases">
        <authorList>
            <person name="Schell T."/>
        </authorList>
    </citation>
    <scope>NUCLEOTIDE SEQUENCE</scope>
    <source>
        <strain evidence="5">M5</strain>
    </source>
</reference>
<gene>
    <name evidence="5" type="ORF">DGAL_LOCUS4915</name>
</gene>
<organism evidence="5 6">
    <name type="scientific">Daphnia galeata</name>
    <dbReference type="NCBI Taxonomy" id="27404"/>
    <lineage>
        <taxon>Eukaryota</taxon>
        <taxon>Metazoa</taxon>
        <taxon>Ecdysozoa</taxon>
        <taxon>Arthropoda</taxon>
        <taxon>Crustacea</taxon>
        <taxon>Branchiopoda</taxon>
        <taxon>Diplostraca</taxon>
        <taxon>Cladocera</taxon>
        <taxon>Anomopoda</taxon>
        <taxon>Daphniidae</taxon>
        <taxon>Daphnia</taxon>
    </lineage>
</organism>
<dbReference type="PROSITE" id="PS50102">
    <property type="entry name" value="RRM"/>
    <property type="match status" value="1"/>
</dbReference>
<dbReference type="InterPro" id="IPR000504">
    <property type="entry name" value="RRM_dom"/>
</dbReference>
<dbReference type="Proteomes" id="UP000789390">
    <property type="component" value="Unassembled WGS sequence"/>
</dbReference>